<proteinExistence type="predicted"/>
<organism evidence="1 2">
    <name type="scientific">Deinococcus petrolearius</name>
    <dbReference type="NCBI Taxonomy" id="1751295"/>
    <lineage>
        <taxon>Bacteria</taxon>
        <taxon>Thermotogati</taxon>
        <taxon>Deinococcota</taxon>
        <taxon>Deinococci</taxon>
        <taxon>Deinococcales</taxon>
        <taxon>Deinococcaceae</taxon>
        <taxon>Deinococcus</taxon>
    </lineage>
</organism>
<dbReference type="Pfam" id="PF01042">
    <property type="entry name" value="Ribonuc_L-PSP"/>
    <property type="match status" value="1"/>
</dbReference>
<evidence type="ECO:0000313" key="2">
    <source>
        <dbReference type="Proteomes" id="UP001595979"/>
    </source>
</evidence>
<dbReference type="SUPFAM" id="SSF55298">
    <property type="entry name" value="YjgF-like"/>
    <property type="match status" value="1"/>
</dbReference>
<dbReference type="Proteomes" id="UP001595979">
    <property type="component" value="Unassembled WGS sequence"/>
</dbReference>
<dbReference type="PANTHER" id="PTHR43857">
    <property type="entry name" value="BLR7761 PROTEIN"/>
    <property type="match status" value="1"/>
</dbReference>
<keyword evidence="1" id="KW-0378">Hydrolase</keyword>
<name>A0ABW1DP98_9DEIO</name>
<dbReference type="EC" id="3.5.-.-" evidence="1"/>
<dbReference type="PANTHER" id="PTHR43857:SF1">
    <property type="entry name" value="YJGH FAMILY PROTEIN"/>
    <property type="match status" value="1"/>
</dbReference>
<evidence type="ECO:0000313" key="1">
    <source>
        <dbReference type="EMBL" id="MFC5850155.1"/>
    </source>
</evidence>
<dbReference type="InterPro" id="IPR035959">
    <property type="entry name" value="RutC-like_sf"/>
</dbReference>
<accession>A0ABW1DP98</accession>
<dbReference type="EMBL" id="JBHSOH010000042">
    <property type="protein sequence ID" value="MFC5850155.1"/>
    <property type="molecule type" value="Genomic_DNA"/>
</dbReference>
<protein>
    <submittedName>
        <fullName evidence="1">RidA family protein</fullName>
        <ecNumber evidence="1">3.5.-.-</ecNumber>
    </submittedName>
</protein>
<dbReference type="GO" id="GO:0016787">
    <property type="term" value="F:hydrolase activity"/>
    <property type="evidence" value="ECO:0007669"/>
    <property type="project" value="UniProtKB-KW"/>
</dbReference>
<dbReference type="InterPro" id="IPR006175">
    <property type="entry name" value="YjgF/YER057c/UK114"/>
</dbReference>
<comment type="caution">
    <text evidence="1">The sequence shown here is derived from an EMBL/GenBank/DDBJ whole genome shotgun (WGS) entry which is preliminary data.</text>
</comment>
<keyword evidence="2" id="KW-1185">Reference proteome</keyword>
<dbReference type="RefSeq" id="WP_380051942.1">
    <property type="nucleotide sequence ID" value="NZ_JBHSOH010000042.1"/>
</dbReference>
<gene>
    <name evidence="1" type="ORF">ACFPQ6_17800</name>
</gene>
<dbReference type="CDD" id="cd00448">
    <property type="entry name" value="YjgF_YER057c_UK114_family"/>
    <property type="match status" value="1"/>
</dbReference>
<reference evidence="2" key="1">
    <citation type="journal article" date="2019" name="Int. J. Syst. Evol. Microbiol.">
        <title>The Global Catalogue of Microorganisms (GCM) 10K type strain sequencing project: providing services to taxonomists for standard genome sequencing and annotation.</title>
        <authorList>
            <consortium name="The Broad Institute Genomics Platform"/>
            <consortium name="The Broad Institute Genome Sequencing Center for Infectious Disease"/>
            <person name="Wu L."/>
            <person name="Ma J."/>
        </authorList>
    </citation>
    <scope>NUCLEOTIDE SEQUENCE [LARGE SCALE GENOMIC DNA]</scope>
    <source>
        <strain evidence="2">CGMCC 1.15053</strain>
    </source>
</reference>
<dbReference type="Gene3D" id="3.30.1330.40">
    <property type="entry name" value="RutC-like"/>
    <property type="match status" value="1"/>
</dbReference>
<sequence>MATEKFLARNPESVHVPIAGYVHQIEVTGNVRWLVLSGQLGQQRDGTLSEDPAEQLAAALENLRLNLDAAGMTVEDVVKTTFYLVGASDAARRRTLVADWLGTHRPCMTLLHVSGLAAPQYRVEIDAWACRAAEA</sequence>